<dbReference type="RefSeq" id="WP_181203122.1">
    <property type="nucleotide sequence ID" value="NZ_CP055675.1"/>
</dbReference>
<dbReference type="Proteomes" id="UP000510927">
    <property type="component" value="Chromosome"/>
</dbReference>
<gene>
    <name evidence="1" type="ORF">HVY52_03510</name>
</gene>
<reference evidence="1 2" key="1">
    <citation type="submission" date="2020-06" db="EMBL/GenBank/DDBJ databases">
        <title>REHAB project genomes.</title>
        <authorList>
            <person name="Shaw L.P."/>
        </authorList>
    </citation>
    <scope>NUCLEOTIDE SEQUENCE [LARGE SCALE GENOMIC DNA]</scope>
    <source>
        <strain evidence="1 2">RHB28-C13</strain>
    </source>
</reference>
<sequence>MGAKSQLNGGIFYIILWLMHVLQALTGKNISKLTLENACGKSLIHKIIKHVEKVDHLVKIYSYATKIEWKTDTFNQLTIKTHNNQKNKGRSFIAPFKINILQKIKT</sequence>
<organism evidence="1 2">
    <name type="scientific">Escherichia fergusonii</name>
    <dbReference type="NCBI Taxonomy" id="564"/>
    <lineage>
        <taxon>Bacteria</taxon>
        <taxon>Pseudomonadati</taxon>
        <taxon>Pseudomonadota</taxon>
        <taxon>Gammaproteobacteria</taxon>
        <taxon>Enterobacterales</taxon>
        <taxon>Enterobacteriaceae</taxon>
        <taxon>Escherichia</taxon>
    </lineage>
</organism>
<dbReference type="EMBL" id="CP055675">
    <property type="protein sequence ID" value="QLM98919.1"/>
    <property type="molecule type" value="Genomic_DNA"/>
</dbReference>
<accession>A0A7W3ENC7</accession>
<name>A0A7W3ENC7_ESCFE</name>
<evidence type="ECO:0000313" key="1">
    <source>
        <dbReference type="EMBL" id="QLM98919.1"/>
    </source>
</evidence>
<dbReference type="AlphaFoldDB" id="A0A7W3ENC7"/>
<proteinExistence type="predicted"/>
<evidence type="ECO:0000313" key="2">
    <source>
        <dbReference type="Proteomes" id="UP000510927"/>
    </source>
</evidence>
<protein>
    <submittedName>
        <fullName evidence="1">Uncharacterized protein</fullName>
    </submittedName>
</protein>